<reference evidence="7 8" key="1">
    <citation type="submission" date="2013-03" db="EMBL/GenBank/DDBJ databases">
        <title>The Genome Sequence of Capronia coronata CBS 617.96.</title>
        <authorList>
            <consortium name="The Broad Institute Genomics Platform"/>
            <person name="Cuomo C."/>
            <person name="de Hoog S."/>
            <person name="Gorbushina A."/>
            <person name="Walker B."/>
            <person name="Young S.K."/>
            <person name="Zeng Q."/>
            <person name="Gargeya S."/>
            <person name="Fitzgerald M."/>
            <person name="Haas B."/>
            <person name="Abouelleil A."/>
            <person name="Allen A.W."/>
            <person name="Alvarado L."/>
            <person name="Arachchi H.M."/>
            <person name="Berlin A.M."/>
            <person name="Chapman S.B."/>
            <person name="Gainer-Dewar J."/>
            <person name="Goldberg J."/>
            <person name="Griggs A."/>
            <person name="Gujja S."/>
            <person name="Hansen M."/>
            <person name="Howarth C."/>
            <person name="Imamovic A."/>
            <person name="Ireland A."/>
            <person name="Larimer J."/>
            <person name="McCowan C."/>
            <person name="Murphy C."/>
            <person name="Pearson M."/>
            <person name="Poon T.W."/>
            <person name="Priest M."/>
            <person name="Roberts A."/>
            <person name="Saif S."/>
            <person name="Shea T."/>
            <person name="Sisk P."/>
            <person name="Sykes S."/>
            <person name="Wortman J."/>
            <person name="Nusbaum C."/>
            <person name="Birren B."/>
        </authorList>
    </citation>
    <scope>NUCLEOTIDE SEQUENCE [LARGE SCALE GENOMIC DNA]</scope>
    <source>
        <strain evidence="7 8">CBS 617.96</strain>
    </source>
</reference>
<dbReference type="GO" id="GO:0008270">
    <property type="term" value="F:zinc ion binding"/>
    <property type="evidence" value="ECO:0007669"/>
    <property type="project" value="UniProtKB-KW"/>
</dbReference>
<feature type="compositionally biased region" description="Polar residues" evidence="5">
    <location>
        <begin position="209"/>
        <end position="227"/>
    </location>
</feature>
<dbReference type="InterPro" id="IPR019786">
    <property type="entry name" value="Zinc_finger_PHD-type_CS"/>
</dbReference>
<feature type="compositionally biased region" description="Polar residues" evidence="5">
    <location>
        <begin position="142"/>
        <end position="169"/>
    </location>
</feature>
<keyword evidence="8" id="KW-1185">Reference proteome</keyword>
<dbReference type="SMART" id="SM00249">
    <property type="entry name" value="PHD"/>
    <property type="match status" value="1"/>
</dbReference>
<organism evidence="7 8">
    <name type="scientific">Capronia coronata CBS 617.96</name>
    <dbReference type="NCBI Taxonomy" id="1182541"/>
    <lineage>
        <taxon>Eukaryota</taxon>
        <taxon>Fungi</taxon>
        <taxon>Dikarya</taxon>
        <taxon>Ascomycota</taxon>
        <taxon>Pezizomycotina</taxon>
        <taxon>Eurotiomycetes</taxon>
        <taxon>Chaetothyriomycetidae</taxon>
        <taxon>Chaetothyriales</taxon>
        <taxon>Herpotrichiellaceae</taxon>
        <taxon>Capronia</taxon>
    </lineage>
</organism>
<feature type="compositionally biased region" description="Polar residues" evidence="5">
    <location>
        <begin position="291"/>
        <end position="308"/>
    </location>
</feature>
<evidence type="ECO:0000256" key="1">
    <source>
        <dbReference type="ARBA" id="ARBA00022723"/>
    </source>
</evidence>
<accession>W9Y569</accession>
<sequence length="565" mass="60294">MEAADPSGGSNLSHSGSAIPIDDLRLNTGSLSAPPADTHGTSNESQLPLSRVQLNPNNGPQAGSFHDTLPHGHTSPQPIDADLLDATPELSDSTQNALAMSDSSHQDSHNDSGPDFQSSGAPSGVSLVPRSTITMPHENEDSTITVASQVDVQASPNPPSAHSVTQSAAYDQKKQYVLPNGSLVSGKGLGRGRPGIKRGPRSTKRTTSDDVSSQSALVGGTSTSSEATKPPTKRRKSGNFDSPLTHAQASTTATTPSRVSSEEYNPTTTQTRSGRHTQRPIPLASEMAASASPSRRPTRPDTSTSASPATVKAHPKIKRRVYRGREQFALCEHCQRGHGPPSNVIVFCDACNKCWHQRCHDPNISKQTISDTKAEWFCATCDRILHGAKKGRKLPVKTNVQTLPPAPITTPPLSYDGPRVGGRLLDPAQKSAYLGTLSKDDLVSLLLEASNLAPDLPLFKRLVPASQLEDFPQAQFTSTYVTPVSKPPAFADKDTRNNVDAVDEGYDDNFDDHAALYPKPGNGVQLPPDSEDLHILLEGKDSKTFSHWVRGMKGKDFSGTGNIIS</sequence>
<feature type="compositionally biased region" description="Basic residues" evidence="5">
    <location>
        <begin position="194"/>
        <end position="204"/>
    </location>
</feature>
<dbReference type="STRING" id="1182541.W9Y569"/>
<keyword evidence="1" id="KW-0479">Metal-binding</keyword>
<dbReference type="InterPro" id="IPR019787">
    <property type="entry name" value="Znf_PHD-finger"/>
</dbReference>
<dbReference type="CDD" id="cd15502">
    <property type="entry name" value="PHD_Phf1p_Phf2p_like"/>
    <property type="match status" value="1"/>
</dbReference>
<evidence type="ECO:0000256" key="3">
    <source>
        <dbReference type="ARBA" id="ARBA00022833"/>
    </source>
</evidence>
<dbReference type="PROSITE" id="PS01359">
    <property type="entry name" value="ZF_PHD_1"/>
    <property type="match status" value="1"/>
</dbReference>
<dbReference type="Pfam" id="PF00628">
    <property type="entry name" value="PHD"/>
    <property type="match status" value="1"/>
</dbReference>
<dbReference type="RefSeq" id="XP_007723679.1">
    <property type="nucleotide sequence ID" value="XM_007725489.1"/>
</dbReference>
<dbReference type="Proteomes" id="UP000019484">
    <property type="component" value="Unassembled WGS sequence"/>
</dbReference>
<feature type="domain" description="PHD-type" evidence="6">
    <location>
        <begin position="328"/>
        <end position="384"/>
    </location>
</feature>
<dbReference type="HOGENOM" id="CLU_033346_0_0_1"/>
<evidence type="ECO:0000259" key="6">
    <source>
        <dbReference type="PROSITE" id="PS50016"/>
    </source>
</evidence>
<keyword evidence="2 4" id="KW-0863">Zinc-finger</keyword>
<evidence type="ECO:0000313" key="8">
    <source>
        <dbReference type="Proteomes" id="UP000019484"/>
    </source>
</evidence>
<dbReference type="SUPFAM" id="SSF57903">
    <property type="entry name" value="FYVE/PHD zinc finger"/>
    <property type="match status" value="1"/>
</dbReference>
<evidence type="ECO:0000256" key="2">
    <source>
        <dbReference type="ARBA" id="ARBA00022771"/>
    </source>
</evidence>
<dbReference type="GeneID" id="19159478"/>
<feature type="region of interest" description="Disordered" evidence="5">
    <location>
        <begin position="1"/>
        <end position="314"/>
    </location>
</feature>
<name>W9Y569_9EURO</name>
<dbReference type="InterPro" id="IPR011011">
    <property type="entry name" value="Znf_FYVE_PHD"/>
</dbReference>
<gene>
    <name evidence="7" type="ORF">A1O1_04597</name>
</gene>
<dbReference type="InterPro" id="IPR013083">
    <property type="entry name" value="Znf_RING/FYVE/PHD"/>
</dbReference>
<feature type="compositionally biased region" description="Polar residues" evidence="5">
    <location>
        <begin position="239"/>
        <end position="272"/>
    </location>
</feature>
<dbReference type="AlphaFoldDB" id="W9Y569"/>
<dbReference type="Gene3D" id="3.30.40.10">
    <property type="entry name" value="Zinc/RING finger domain, C3HC4 (zinc finger)"/>
    <property type="match status" value="1"/>
</dbReference>
<evidence type="ECO:0000256" key="4">
    <source>
        <dbReference type="PROSITE-ProRule" id="PRU00146"/>
    </source>
</evidence>
<keyword evidence="3" id="KW-0862">Zinc</keyword>
<dbReference type="OrthoDB" id="5863171at2759"/>
<dbReference type="InterPro" id="IPR001965">
    <property type="entry name" value="Znf_PHD"/>
</dbReference>
<proteinExistence type="predicted"/>
<dbReference type="eggNOG" id="KOG4323">
    <property type="taxonomic scope" value="Eukaryota"/>
</dbReference>
<evidence type="ECO:0000256" key="5">
    <source>
        <dbReference type="SAM" id="MobiDB-lite"/>
    </source>
</evidence>
<comment type="caution">
    <text evidence="7">The sequence shown here is derived from an EMBL/GenBank/DDBJ whole genome shotgun (WGS) entry which is preliminary data.</text>
</comment>
<protein>
    <recommendedName>
        <fullName evidence="6">PHD-type domain-containing protein</fullName>
    </recommendedName>
</protein>
<dbReference type="EMBL" id="AMWN01000004">
    <property type="protein sequence ID" value="EXJ87673.1"/>
    <property type="molecule type" value="Genomic_DNA"/>
</dbReference>
<feature type="compositionally biased region" description="Polar residues" evidence="5">
    <location>
        <begin position="39"/>
        <end position="61"/>
    </location>
</feature>
<dbReference type="PROSITE" id="PS50016">
    <property type="entry name" value="ZF_PHD_2"/>
    <property type="match status" value="1"/>
</dbReference>
<evidence type="ECO:0000313" key="7">
    <source>
        <dbReference type="EMBL" id="EXJ87673.1"/>
    </source>
</evidence>